<dbReference type="HOGENOM" id="CLU_3281314_0_0_7"/>
<evidence type="ECO:0000313" key="2">
    <source>
        <dbReference type="Proteomes" id="UP000008534"/>
    </source>
</evidence>
<keyword evidence="1" id="KW-0614">Plasmid</keyword>
<proteinExistence type="predicted"/>
<dbReference type="Proteomes" id="UP000008534">
    <property type="component" value="Plasmid pHPSNT"/>
</dbReference>
<feature type="non-terminal residue" evidence="1">
    <location>
        <position position="1"/>
    </location>
</feature>
<geneLocation type="plasmid" evidence="1 2">
    <name>pHPSNT</name>
</geneLocation>
<reference evidence="1 2" key="1">
    <citation type="submission" date="2011-08" db="EMBL/GenBank/DDBJ databases">
        <authorList>
            <person name="Kersulyte D."/>
            <person name="Choudhury A."/>
            <person name="Mukhopadhyay A.K."/>
            <person name="Nair G.B."/>
            <person name="Berg D.E."/>
        </authorList>
    </citation>
    <scope>NUCLEOTIDE SEQUENCE [LARGE SCALE GENOMIC DNA]</scope>
    <source>
        <strain evidence="2">SNT49</strain>
        <plasmid evidence="2">Plasmid pHPSNT</plasmid>
    </source>
</reference>
<accession>G2MFU1</accession>
<dbReference type="KEGG" id="hen:HPSNT_08079"/>
<protein>
    <submittedName>
        <fullName evidence="1">Uncharacterized protein</fullName>
    </submittedName>
</protein>
<gene>
    <name evidence="1" type="ORF">HPSNT_08079</name>
</gene>
<organism evidence="1 2">
    <name type="scientific">Helicobacter pylori SNT49</name>
    <dbReference type="NCBI Taxonomy" id="1055530"/>
    <lineage>
        <taxon>Bacteria</taxon>
        <taxon>Pseudomonadati</taxon>
        <taxon>Campylobacterota</taxon>
        <taxon>Epsilonproteobacteria</taxon>
        <taxon>Campylobacterales</taxon>
        <taxon>Helicobacteraceae</taxon>
        <taxon>Helicobacter</taxon>
    </lineage>
</organism>
<sequence length="41" mass="4730">EDLNMKSMQKLWGKKVSDIDFRKHTFVNYPTAKAIGLFLAS</sequence>
<evidence type="ECO:0000313" key="1">
    <source>
        <dbReference type="EMBL" id="AEN17714.1"/>
    </source>
</evidence>
<name>G2MFU1_HELPX</name>
<dbReference type="PATRIC" id="fig|1055530.4.peg.1604"/>
<dbReference type="EMBL" id="CP002984">
    <property type="protein sequence ID" value="AEN17714.1"/>
    <property type="molecule type" value="Genomic_DNA"/>
</dbReference>
<dbReference type="AlphaFoldDB" id="G2MFU1"/>